<evidence type="ECO:0000256" key="7">
    <source>
        <dbReference type="RuleBase" id="RU363032"/>
    </source>
</evidence>
<feature type="transmembrane region" description="Helical" evidence="7">
    <location>
        <begin position="7"/>
        <end position="28"/>
    </location>
</feature>
<dbReference type="AlphaFoldDB" id="A0A1H3H1E1"/>
<evidence type="ECO:0000256" key="3">
    <source>
        <dbReference type="ARBA" id="ARBA00022475"/>
    </source>
</evidence>
<keyword evidence="2 7" id="KW-0813">Transport</keyword>
<dbReference type="GO" id="GO:0055085">
    <property type="term" value="P:transmembrane transport"/>
    <property type="evidence" value="ECO:0007669"/>
    <property type="project" value="InterPro"/>
</dbReference>
<name>A0A1H3H1E1_9EURY</name>
<feature type="transmembrane region" description="Helical" evidence="7">
    <location>
        <begin position="222"/>
        <end position="242"/>
    </location>
</feature>
<dbReference type="PANTHER" id="PTHR30151">
    <property type="entry name" value="ALKANE SULFONATE ABC TRANSPORTER-RELATED, MEMBRANE SUBUNIT"/>
    <property type="match status" value="1"/>
</dbReference>
<dbReference type="InterPro" id="IPR035906">
    <property type="entry name" value="MetI-like_sf"/>
</dbReference>
<comment type="subcellular location">
    <subcellularLocation>
        <location evidence="1 7">Cell membrane</location>
        <topology evidence="1 7">Multi-pass membrane protein</topology>
    </subcellularLocation>
</comment>
<dbReference type="STRING" id="660517.SAMN04487946_106106"/>
<evidence type="ECO:0000256" key="1">
    <source>
        <dbReference type="ARBA" id="ARBA00004651"/>
    </source>
</evidence>
<dbReference type="Gene3D" id="1.10.3720.10">
    <property type="entry name" value="MetI-like"/>
    <property type="match status" value="1"/>
</dbReference>
<feature type="transmembrane region" description="Helical" evidence="7">
    <location>
        <begin position="189"/>
        <end position="210"/>
    </location>
</feature>
<sequence length="262" mass="29507">MNRTQRFGYGVASIATLLAIWYAGGITYPEVLPGLPETVDSLVTVLTTPGPYDHMFYFHVWKTIEMLFASLIVSMILGTLLGIALGRSETLESTISTWIYAWLAIPSLVIVFISAIWIGFNASSGFFAVPVVITPFVALNMWEGARNLDSDLAEMAEFFGADRVQMFTDIIVPQLAPFLFASFRSALSIGWKITLLVEAFLLTRGVGFMFRRYFDQYDLPTMMSWLIIFVVFLIVVEYGVLAPLHERVMRWRPDAEGVRVTE</sequence>
<evidence type="ECO:0000256" key="4">
    <source>
        <dbReference type="ARBA" id="ARBA00022692"/>
    </source>
</evidence>
<gene>
    <name evidence="9" type="ORF">SAMN04487946_106106</name>
</gene>
<evidence type="ECO:0000313" key="10">
    <source>
        <dbReference type="Proteomes" id="UP000199170"/>
    </source>
</evidence>
<dbReference type="GO" id="GO:0005886">
    <property type="term" value="C:plasma membrane"/>
    <property type="evidence" value="ECO:0007669"/>
    <property type="project" value="UniProtKB-SubCell"/>
</dbReference>
<feature type="transmembrane region" description="Helical" evidence="7">
    <location>
        <begin position="124"/>
        <end position="142"/>
    </location>
</feature>
<dbReference type="Pfam" id="PF00528">
    <property type="entry name" value="BPD_transp_1"/>
    <property type="match status" value="1"/>
</dbReference>
<dbReference type="RefSeq" id="WP_089767212.1">
    <property type="nucleotide sequence ID" value="NZ_FNPB01000006.1"/>
</dbReference>
<feature type="transmembrane region" description="Helical" evidence="7">
    <location>
        <begin position="66"/>
        <end position="86"/>
    </location>
</feature>
<dbReference type="CDD" id="cd06261">
    <property type="entry name" value="TM_PBP2"/>
    <property type="match status" value="1"/>
</dbReference>
<proteinExistence type="inferred from homology"/>
<dbReference type="SUPFAM" id="SSF161098">
    <property type="entry name" value="MetI-like"/>
    <property type="match status" value="1"/>
</dbReference>
<dbReference type="Proteomes" id="UP000199170">
    <property type="component" value="Unassembled WGS sequence"/>
</dbReference>
<evidence type="ECO:0000256" key="2">
    <source>
        <dbReference type="ARBA" id="ARBA00022448"/>
    </source>
</evidence>
<accession>A0A1H3H1E1</accession>
<keyword evidence="5 7" id="KW-1133">Transmembrane helix</keyword>
<keyword evidence="3" id="KW-1003">Cell membrane</keyword>
<keyword evidence="10" id="KW-1185">Reference proteome</keyword>
<feature type="transmembrane region" description="Helical" evidence="7">
    <location>
        <begin position="98"/>
        <end position="118"/>
    </location>
</feature>
<comment type="similarity">
    <text evidence="7">Belongs to the binding-protein-dependent transport system permease family.</text>
</comment>
<dbReference type="PANTHER" id="PTHR30151:SF38">
    <property type="entry name" value="ALIPHATIC SULFONATES TRANSPORT PERMEASE PROTEIN SSUC-RELATED"/>
    <property type="match status" value="1"/>
</dbReference>
<keyword evidence="4 7" id="KW-0812">Transmembrane</keyword>
<dbReference type="InterPro" id="IPR000515">
    <property type="entry name" value="MetI-like"/>
</dbReference>
<organism evidence="9 10">
    <name type="scientific">Halobellus clavatus</name>
    <dbReference type="NCBI Taxonomy" id="660517"/>
    <lineage>
        <taxon>Archaea</taxon>
        <taxon>Methanobacteriati</taxon>
        <taxon>Methanobacteriota</taxon>
        <taxon>Stenosarchaea group</taxon>
        <taxon>Halobacteria</taxon>
        <taxon>Halobacteriales</taxon>
        <taxon>Haloferacaceae</taxon>
        <taxon>Halobellus</taxon>
    </lineage>
</organism>
<protein>
    <submittedName>
        <fullName evidence="9">NitT/TauT family transport system permease protein</fullName>
    </submittedName>
</protein>
<evidence type="ECO:0000256" key="5">
    <source>
        <dbReference type="ARBA" id="ARBA00022989"/>
    </source>
</evidence>
<keyword evidence="6 7" id="KW-0472">Membrane</keyword>
<evidence type="ECO:0000256" key="6">
    <source>
        <dbReference type="ARBA" id="ARBA00023136"/>
    </source>
</evidence>
<dbReference type="PROSITE" id="PS50928">
    <property type="entry name" value="ABC_TM1"/>
    <property type="match status" value="1"/>
</dbReference>
<dbReference type="EMBL" id="FNPB01000006">
    <property type="protein sequence ID" value="SDY09342.1"/>
    <property type="molecule type" value="Genomic_DNA"/>
</dbReference>
<reference evidence="10" key="1">
    <citation type="submission" date="2016-10" db="EMBL/GenBank/DDBJ databases">
        <authorList>
            <person name="Varghese N."/>
            <person name="Submissions S."/>
        </authorList>
    </citation>
    <scope>NUCLEOTIDE SEQUENCE [LARGE SCALE GENOMIC DNA]</scope>
    <source>
        <strain evidence="10">CGMCC 1.10118</strain>
    </source>
</reference>
<evidence type="ECO:0000313" key="9">
    <source>
        <dbReference type="EMBL" id="SDY09342.1"/>
    </source>
</evidence>
<dbReference type="OrthoDB" id="50379at2157"/>
<feature type="domain" description="ABC transmembrane type-1" evidence="8">
    <location>
        <begin position="60"/>
        <end position="240"/>
    </location>
</feature>
<evidence type="ECO:0000259" key="8">
    <source>
        <dbReference type="PROSITE" id="PS50928"/>
    </source>
</evidence>